<dbReference type="PANTHER" id="PTHR38657:SF1">
    <property type="entry name" value="SLR1343 PROTEIN"/>
    <property type="match status" value="1"/>
</dbReference>
<dbReference type="GO" id="GO:0016829">
    <property type="term" value="F:lyase activity"/>
    <property type="evidence" value="ECO:0007669"/>
    <property type="project" value="UniProtKB-KW"/>
</dbReference>
<dbReference type="Gene3D" id="1.10.10.1710">
    <property type="entry name" value="Deoxyribodipyrimidine photolyase-related"/>
    <property type="match status" value="1"/>
</dbReference>
<organism evidence="1 2">
    <name type="scientific">Kinneretia aquatilis</name>
    <dbReference type="NCBI Taxonomy" id="2070761"/>
    <lineage>
        <taxon>Bacteria</taxon>
        <taxon>Pseudomonadati</taxon>
        <taxon>Pseudomonadota</taxon>
        <taxon>Betaproteobacteria</taxon>
        <taxon>Burkholderiales</taxon>
        <taxon>Sphaerotilaceae</taxon>
        <taxon>Roseateles</taxon>
    </lineage>
</organism>
<proteinExistence type="predicted"/>
<evidence type="ECO:0000313" key="2">
    <source>
        <dbReference type="Proteomes" id="UP000235916"/>
    </source>
</evidence>
<protein>
    <submittedName>
        <fullName evidence="1">Cryptochrome/photolyase family protein</fullName>
    </submittedName>
</protein>
<dbReference type="InterPro" id="IPR007357">
    <property type="entry name" value="PhrB-like"/>
</dbReference>
<dbReference type="Gene3D" id="3.40.50.620">
    <property type="entry name" value="HUPs"/>
    <property type="match status" value="1"/>
</dbReference>
<dbReference type="SUPFAM" id="SSF48173">
    <property type="entry name" value="Cryptochrome/photolyase FAD-binding domain"/>
    <property type="match status" value="1"/>
</dbReference>
<dbReference type="RefSeq" id="WP_102768151.1">
    <property type="nucleotide sequence ID" value="NZ_POSP01000003.1"/>
</dbReference>
<keyword evidence="1" id="KW-0456">Lyase</keyword>
<dbReference type="EMBL" id="POSP01000003">
    <property type="protein sequence ID" value="PND38232.1"/>
    <property type="molecule type" value="Genomic_DNA"/>
</dbReference>
<dbReference type="InterPro" id="IPR052551">
    <property type="entry name" value="UV-DNA_repair_photolyase"/>
</dbReference>
<dbReference type="PANTHER" id="PTHR38657">
    <property type="entry name" value="SLR1343 PROTEIN"/>
    <property type="match status" value="1"/>
</dbReference>
<dbReference type="AlphaFoldDB" id="A0A2N8KXV5"/>
<keyword evidence="2" id="KW-1185">Reference proteome</keyword>
<accession>A0A2N8KXV5</accession>
<dbReference type="Gene3D" id="1.25.40.80">
    <property type="match status" value="1"/>
</dbReference>
<dbReference type="Pfam" id="PF04244">
    <property type="entry name" value="DPRP"/>
    <property type="match status" value="1"/>
</dbReference>
<evidence type="ECO:0000313" key="1">
    <source>
        <dbReference type="EMBL" id="PND38232.1"/>
    </source>
</evidence>
<dbReference type="OrthoDB" id="5288100at2"/>
<dbReference type="InterPro" id="IPR014729">
    <property type="entry name" value="Rossmann-like_a/b/a_fold"/>
</dbReference>
<gene>
    <name evidence="1" type="ORF">C1O66_12335</name>
</gene>
<dbReference type="Proteomes" id="UP000235916">
    <property type="component" value="Unassembled WGS sequence"/>
</dbReference>
<name>A0A2N8KXV5_9BURK</name>
<dbReference type="InterPro" id="IPR036134">
    <property type="entry name" value="Crypto/Photolyase_FAD-like_sf"/>
</dbReference>
<sequence>MTATLRHLVLVLGDQLNSDASAFDGFDPTQDAVWMAEVQEESTHVWSSKPRTVMFLAAMRHFALALRRLGRPLHYRWLDDPDNQGSLAGELRAAIARLQPQRLIMTAPGDWRVLQALRAVAAEADLPLELRDDRHFFSTVREFAAHAQSRGSLRLEYFYRELRQKHGVLMEPDGRRPLGGQWNFDAENREAFGAAGPGFLPARSQFPPDALTREVIALVQRQLPDHPGQLDSFAWPVTREQALQALGEFLSERLPLFGRYQDAMWPEEPWLYHSHLAAALNLKLLNPREVVAAAEAEYRAGRAPLACVEGFIRQILGWREYVRGVYWTQMPGYLEHNSLQAKQDLPAWYWTGETEMVCLSAALRQTLDHGYAHHIQRLMVTGLFSLLYGVAPAQIHAWYLAVYVDAVEWVELPNTLGMSQFIDGGLLASKPYIASGKYIQRMSSGSYCRRCPYDPAERLGERACPFTTLYWDFLIRHEALLAANPRMVMQVRNATRLSAEERTAIQQQAAALRQPKPRAGTP</sequence>
<comment type="caution">
    <text evidence="1">The sequence shown here is derived from an EMBL/GenBank/DDBJ whole genome shotgun (WGS) entry which is preliminary data.</text>
</comment>
<dbReference type="Gene3D" id="1.10.579.10">
    <property type="entry name" value="DNA Cyclobutane Dipyrimidine Photolyase, subunit A, domain 3"/>
    <property type="match status" value="1"/>
</dbReference>
<reference evidence="1 2" key="1">
    <citation type="submission" date="2018-01" db="EMBL/GenBank/DDBJ databases">
        <title>Draft genome sequence of Paucibacter aquatile CR182 isolated from freshwater of the Nakdong River.</title>
        <authorList>
            <person name="Choi A."/>
            <person name="Chung E.J."/>
        </authorList>
    </citation>
    <scope>NUCLEOTIDE SEQUENCE [LARGE SCALE GENOMIC DNA]</scope>
    <source>
        <strain evidence="1 2">CR182</strain>
    </source>
</reference>